<reference evidence="1" key="1">
    <citation type="journal article" date="2021" name="Proc. Natl. Acad. Sci. U.S.A.">
        <title>A Catalog of Tens of Thousands of Viruses from Human Metagenomes Reveals Hidden Associations with Chronic Diseases.</title>
        <authorList>
            <person name="Tisza M.J."/>
            <person name="Buck C.B."/>
        </authorList>
    </citation>
    <scope>NUCLEOTIDE SEQUENCE</scope>
    <source>
        <strain evidence="1">CtnNB1</strain>
    </source>
</reference>
<proteinExistence type="predicted"/>
<dbReference type="EMBL" id="BK016146">
    <property type="protein sequence ID" value="DAF98399.1"/>
    <property type="molecule type" value="Genomic_DNA"/>
</dbReference>
<sequence length="51" mass="6081">MKVKYINKSDVSLTNGKVYEVIAVERGWYRIVDDTDEDYLFSPEEFEVMEE</sequence>
<protein>
    <submittedName>
        <fullName evidence="1">Protein FAM221A/B</fullName>
    </submittedName>
</protein>
<accession>A0A8S5UV92</accession>
<organism evidence="1">
    <name type="scientific">Siphoviridae sp. ctnNB1</name>
    <dbReference type="NCBI Taxonomy" id="2825660"/>
    <lineage>
        <taxon>Viruses</taxon>
        <taxon>Duplodnaviria</taxon>
        <taxon>Heunggongvirae</taxon>
        <taxon>Uroviricota</taxon>
        <taxon>Caudoviricetes</taxon>
    </lineage>
</organism>
<evidence type="ECO:0000313" key="1">
    <source>
        <dbReference type="EMBL" id="DAF98399.1"/>
    </source>
</evidence>
<name>A0A8S5UV92_9CAUD</name>